<reference evidence="1 2" key="1">
    <citation type="submission" date="2018-06" db="EMBL/GenBank/DDBJ databases">
        <title>Mucibacter soli gen. nov., sp. nov., a new member of the family Chitinophagaceae producing mucin.</title>
        <authorList>
            <person name="Kim M.-K."/>
            <person name="Park S."/>
            <person name="Kim T.-S."/>
            <person name="Joung Y."/>
            <person name="Han J.-H."/>
            <person name="Kim S.B."/>
        </authorList>
    </citation>
    <scope>NUCLEOTIDE SEQUENCE [LARGE SCALE GENOMIC DNA]</scope>
    <source>
        <strain evidence="1 2">R1-15</strain>
    </source>
</reference>
<dbReference type="InterPro" id="IPR010732">
    <property type="entry name" value="T6SS_TssG-like"/>
</dbReference>
<dbReference type="Pfam" id="PF06996">
    <property type="entry name" value="T6SS_TssG"/>
    <property type="match status" value="1"/>
</dbReference>
<proteinExistence type="predicted"/>
<protein>
    <recommendedName>
        <fullName evidence="3">Type VI secretion system baseplate subunit TssG</fullName>
    </recommendedName>
</protein>
<evidence type="ECO:0000313" key="1">
    <source>
        <dbReference type="EMBL" id="PZF72746.1"/>
    </source>
</evidence>
<keyword evidence="2" id="KW-1185">Reference proteome</keyword>
<dbReference type="EMBL" id="QKTW01000017">
    <property type="protein sequence ID" value="PZF72746.1"/>
    <property type="molecule type" value="Genomic_DNA"/>
</dbReference>
<dbReference type="Proteomes" id="UP000248745">
    <property type="component" value="Unassembled WGS sequence"/>
</dbReference>
<dbReference type="RefSeq" id="WP_110999338.1">
    <property type="nucleotide sequence ID" value="NZ_QKTW01000017.1"/>
</dbReference>
<evidence type="ECO:0000313" key="2">
    <source>
        <dbReference type="Proteomes" id="UP000248745"/>
    </source>
</evidence>
<sequence length="311" mass="36094">MKRKSILPRHPNGLKTDFKAEVVAAALLQFYDSAQSVYIKRLGNRGRAKKKDIARIWEDHMSLTPCDIVIEVNREGIYDYMPEGVFHKPTLGKIKHGTEAVIAAIREQRRQENDNRLFFSPFEQETFLQEIFALSIEQRIDNKGLHDNLLQLIYPLWPLLEQLDTATAKIFIYLLPFFYMASGNKKWFTKILQSLLGYPITITEVPHLMKIDRHHPEIDFRIKRLGISTVLTGDHFDGNTNWQLTIGPVDAKDATAFLPNSKMNQLLLAIYENFAPEETEIKQKLSIRHKPFRLSNRKNEWSGHLGYTTFI</sequence>
<accession>A0A2W2BGY9</accession>
<evidence type="ECO:0008006" key="3">
    <source>
        <dbReference type="Google" id="ProtNLM"/>
    </source>
</evidence>
<gene>
    <name evidence="1" type="ORF">DN068_12870</name>
</gene>
<organism evidence="1 2">
    <name type="scientific">Taibaiella soli</name>
    <dbReference type="NCBI Taxonomy" id="1649169"/>
    <lineage>
        <taxon>Bacteria</taxon>
        <taxon>Pseudomonadati</taxon>
        <taxon>Bacteroidota</taxon>
        <taxon>Chitinophagia</taxon>
        <taxon>Chitinophagales</taxon>
        <taxon>Chitinophagaceae</taxon>
        <taxon>Taibaiella</taxon>
    </lineage>
</organism>
<dbReference type="AlphaFoldDB" id="A0A2W2BGY9"/>
<dbReference type="OrthoDB" id="1411058at2"/>
<name>A0A2W2BGY9_9BACT</name>
<comment type="caution">
    <text evidence="1">The sequence shown here is derived from an EMBL/GenBank/DDBJ whole genome shotgun (WGS) entry which is preliminary data.</text>
</comment>